<gene>
    <name evidence="7" type="ORF">Acr_16g0008620</name>
</gene>
<evidence type="ECO:0000256" key="5">
    <source>
        <dbReference type="SAM" id="Phobius"/>
    </source>
</evidence>
<evidence type="ECO:0000256" key="3">
    <source>
        <dbReference type="ARBA" id="ARBA00022989"/>
    </source>
</evidence>
<name>A0A7J0G133_9ERIC</name>
<dbReference type="AlphaFoldDB" id="A0A7J0G133"/>
<sequence>MNGHGEEGQSAFEMGVVVPRRVFKEGAERDDCVEVLVDEFRKVGLIVDRVLGFQEEFLKEWNYLFSGMRLKLLSDNLMVHCSVGVSVFTATFCSLNGFQLSYSQMNKGDSVLTLKYDSKEFHWEPGEPLLRKLELEGIIKEVFPLHDEIKRNQLLRSWALNGWDFTRQPIDEIYSYFGTKIATYFAFLGMYTRWILFPAVFGLMLQLVDFGSMQVLVLPTFFISIIIWAALFFQFWKRKNSALLARLVVQLEQALDVIFLEMEWSSLQLQSPVELIKKWGSDKTKEKELFQREEWAGRLRRFRNDAIIILSIICLQLPFELAYAHLYEVIGSELMK</sequence>
<feature type="domain" description="Anoctamin transmembrane" evidence="6">
    <location>
        <begin position="173"/>
        <end position="327"/>
    </location>
</feature>
<dbReference type="PANTHER" id="PTHR12308">
    <property type="entry name" value="ANOCTAMIN"/>
    <property type="match status" value="1"/>
</dbReference>
<evidence type="ECO:0000256" key="4">
    <source>
        <dbReference type="ARBA" id="ARBA00023136"/>
    </source>
</evidence>
<comment type="subcellular location">
    <subcellularLocation>
        <location evidence="1">Membrane</location>
        <topology evidence="1">Multi-pass membrane protein</topology>
    </subcellularLocation>
</comment>
<dbReference type="Pfam" id="PF04547">
    <property type="entry name" value="Anoctamin"/>
    <property type="match status" value="1"/>
</dbReference>
<evidence type="ECO:0000256" key="1">
    <source>
        <dbReference type="ARBA" id="ARBA00004141"/>
    </source>
</evidence>
<evidence type="ECO:0000313" key="8">
    <source>
        <dbReference type="Proteomes" id="UP000585474"/>
    </source>
</evidence>
<feature type="transmembrane region" description="Helical" evidence="5">
    <location>
        <begin position="181"/>
        <end position="204"/>
    </location>
</feature>
<evidence type="ECO:0000259" key="6">
    <source>
        <dbReference type="Pfam" id="PF04547"/>
    </source>
</evidence>
<evidence type="ECO:0000313" key="7">
    <source>
        <dbReference type="EMBL" id="GFZ04238.1"/>
    </source>
</evidence>
<accession>A0A7J0G133</accession>
<feature type="transmembrane region" description="Helical" evidence="5">
    <location>
        <begin position="306"/>
        <end position="326"/>
    </location>
</feature>
<proteinExistence type="predicted"/>
<dbReference type="EMBL" id="BJWL01000016">
    <property type="protein sequence ID" value="GFZ04238.1"/>
    <property type="molecule type" value="Genomic_DNA"/>
</dbReference>
<dbReference type="InterPro" id="IPR049452">
    <property type="entry name" value="Anoctamin_TM"/>
</dbReference>
<dbReference type="GO" id="GO:0016020">
    <property type="term" value="C:membrane"/>
    <property type="evidence" value="ECO:0007669"/>
    <property type="project" value="UniProtKB-SubCell"/>
</dbReference>
<reference evidence="7 8" key="1">
    <citation type="submission" date="2019-07" db="EMBL/GenBank/DDBJ databases">
        <title>De Novo Assembly of kiwifruit Actinidia rufa.</title>
        <authorList>
            <person name="Sugita-Konishi S."/>
            <person name="Sato K."/>
            <person name="Mori E."/>
            <person name="Abe Y."/>
            <person name="Kisaki G."/>
            <person name="Hamano K."/>
            <person name="Suezawa K."/>
            <person name="Otani M."/>
            <person name="Fukuda T."/>
            <person name="Manabe T."/>
            <person name="Gomi K."/>
            <person name="Tabuchi M."/>
            <person name="Akimitsu K."/>
            <person name="Kataoka I."/>
        </authorList>
    </citation>
    <scope>NUCLEOTIDE SEQUENCE [LARGE SCALE GENOMIC DNA]</scope>
    <source>
        <strain evidence="8">cv. Fuchu</strain>
    </source>
</reference>
<comment type="caution">
    <text evidence="7">The sequence shown here is derived from an EMBL/GenBank/DDBJ whole genome shotgun (WGS) entry which is preliminary data.</text>
</comment>
<protein>
    <recommendedName>
        <fullName evidence="6">Anoctamin transmembrane domain-containing protein</fullName>
    </recommendedName>
</protein>
<evidence type="ECO:0000256" key="2">
    <source>
        <dbReference type="ARBA" id="ARBA00022692"/>
    </source>
</evidence>
<dbReference type="OrthoDB" id="296386at2759"/>
<dbReference type="InterPro" id="IPR007632">
    <property type="entry name" value="Anoctamin"/>
</dbReference>
<keyword evidence="2 5" id="KW-0812">Transmembrane</keyword>
<dbReference type="GO" id="GO:0005254">
    <property type="term" value="F:chloride channel activity"/>
    <property type="evidence" value="ECO:0007669"/>
    <property type="project" value="TreeGrafter"/>
</dbReference>
<organism evidence="7 8">
    <name type="scientific">Actinidia rufa</name>
    <dbReference type="NCBI Taxonomy" id="165716"/>
    <lineage>
        <taxon>Eukaryota</taxon>
        <taxon>Viridiplantae</taxon>
        <taxon>Streptophyta</taxon>
        <taxon>Embryophyta</taxon>
        <taxon>Tracheophyta</taxon>
        <taxon>Spermatophyta</taxon>
        <taxon>Magnoliopsida</taxon>
        <taxon>eudicotyledons</taxon>
        <taxon>Gunneridae</taxon>
        <taxon>Pentapetalae</taxon>
        <taxon>asterids</taxon>
        <taxon>Ericales</taxon>
        <taxon>Actinidiaceae</taxon>
        <taxon>Actinidia</taxon>
    </lineage>
</organism>
<feature type="transmembrane region" description="Helical" evidence="5">
    <location>
        <begin position="77"/>
        <end position="98"/>
    </location>
</feature>
<feature type="transmembrane region" description="Helical" evidence="5">
    <location>
        <begin position="216"/>
        <end position="236"/>
    </location>
</feature>
<keyword evidence="4 5" id="KW-0472">Membrane</keyword>
<dbReference type="Proteomes" id="UP000585474">
    <property type="component" value="Unassembled WGS sequence"/>
</dbReference>
<keyword evidence="3 5" id="KW-1133">Transmembrane helix</keyword>
<keyword evidence="8" id="KW-1185">Reference proteome</keyword>
<dbReference type="PANTHER" id="PTHR12308:SF73">
    <property type="entry name" value="ANOCTAMIN"/>
    <property type="match status" value="1"/>
</dbReference>